<dbReference type="Proteomes" id="UP001215598">
    <property type="component" value="Unassembled WGS sequence"/>
</dbReference>
<evidence type="ECO:0000313" key="3">
    <source>
        <dbReference type="Proteomes" id="UP001215598"/>
    </source>
</evidence>
<feature type="compositionally biased region" description="Basic and acidic residues" evidence="1">
    <location>
        <begin position="31"/>
        <end position="47"/>
    </location>
</feature>
<accession>A0AAD7K4G9</accession>
<feature type="compositionally biased region" description="Low complexity" evidence="1">
    <location>
        <begin position="68"/>
        <end position="102"/>
    </location>
</feature>
<protein>
    <submittedName>
        <fullName evidence="2">Uncharacterized protein</fullName>
    </submittedName>
</protein>
<feature type="non-terminal residue" evidence="2">
    <location>
        <position position="205"/>
    </location>
</feature>
<keyword evidence="3" id="KW-1185">Reference proteome</keyword>
<reference evidence="2" key="1">
    <citation type="submission" date="2023-03" db="EMBL/GenBank/DDBJ databases">
        <title>Massive genome expansion in bonnet fungi (Mycena s.s.) driven by repeated elements and novel gene families across ecological guilds.</title>
        <authorList>
            <consortium name="Lawrence Berkeley National Laboratory"/>
            <person name="Harder C.B."/>
            <person name="Miyauchi S."/>
            <person name="Viragh M."/>
            <person name="Kuo A."/>
            <person name="Thoen E."/>
            <person name="Andreopoulos B."/>
            <person name="Lu D."/>
            <person name="Skrede I."/>
            <person name="Drula E."/>
            <person name="Henrissat B."/>
            <person name="Morin E."/>
            <person name="Kohler A."/>
            <person name="Barry K."/>
            <person name="LaButti K."/>
            <person name="Morin E."/>
            <person name="Salamov A."/>
            <person name="Lipzen A."/>
            <person name="Mereny Z."/>
            <person name="Hegedus B."/>
            <person name="Baldrian P."/>
            <person name="Stursova M."/>
            <person name="Weitz H."/>
            <person name="Taylor A."/>
            <person name="Grigoriev I.V."/>
            <person name="Nagy L.G."/>
            <person name="Martin F."/>
            <person name="Kauserud H."/>
        </authorList>
    </citation>
    <scope>NUCLEOTIDE SEQUENCE</scope>
    <source>
        <strain evidence="2">CBHHK182m</strain>
    </source>
</reference>
<feature type="compositionally biased region" description="Basic residues" evidence="1">
    <location>
        <begin position="195"/>
        <end position="205"/>
    </location>
</feature>
<gene>
    <name evidence="2" type="ORF">B0H16DRAFT_1502518</name>
</gene>
<feature type="region of interest" description="Disordered" evidence="1">
    <location>
        <begin position="117"/>
        <end position="205"/>
    </location>
</feature>
<sequence length="205" mass="20498">MPTSTSSPNASRATDANAHAANGVRPTTDGSAKEKDASTQAKEEKRKTWTRGRSFFGGKERGDFSVRAPTATATAAATAAASASSSSVVSPSPATSASPSAVNVNANGRMVGKANGETAKVANGKPPLVKNASSPNANASPSANGTAGKAHYATMRVRAQEAAAAGAGEVKGTVGRGGGKGASSPDLREFDLKGGKRRGKGKWWA</sequence>
<evidence type="ECO:0000313" key="2">
    <source>
        <dbReference type="EMBL" id="KAJ7778177.1"/>
    </source>
</evidence>
<proteinExistence type="predicted"/>
<name>A0AAD7K4G9_9AGAR</name>
<feature type="region of interest" description="Disordered" evidence="1">
    <location>
        <begin position="1"/>
        <end position="102"/>
    </location>
</feature>
<dbReference type="EMBL" id="JARKIB010000007">
    <property type="protein sequence ID" value="KAJ7778177.1"/>
    <property type="molecule type" value="Genomic_DNA"/>
</dbReference>
<feature type="compositionally biased region" description="Low complexity" evidence="1">
    <location>
        <begin position="131"/>
        <end position="144"/>
    </location>
</feature>
<dbReference type="AlphaFoldDB" id="A0AAD7K4G9"/>
<comment type="caution">
    <text evidence="2">The sequence shown here is derived from an EMBL/GenBank/DDBJ whole genome shotgun (WGS) entry which is preliminary data.</text>
</comment>
<evidence type="ECO:0000256" key="1">
    <source>
        <dbReference type="SAM" id="MobiDB-lite"/>
    </source>
</evidence>
<organism evidence="2 3">
    <name type="scientific">Mycena metata</name>
    <dbReference type="NCBI Taxonomy" id="1033252"/>
    <lineage>
        <taxon>Eukaryota</taxon>
        <taxon>Fungi</taxon>
        <taxon>Dikarya</taxon>
        <taxon>Basidiomycota</taxon>
        <taxon>Agaricomycotina</taxon>
        <taxon>Agaricomycetes</taxon>
        <taxon>Agaricomycetidae</taxon>
        <taxon>Agaricales</taxon>
        <taxon>Marasmiineae</taxon>
        <taxon>Mycenaceae</taxon>
        <taxon>Mycena</taxon>
    </lineage>
</organism>
<feature type="compositionally biased region" description="Polar residues" evidence="1">
    <location>
        <begin position="1"/>
        <end position="14"/>
    </location>
</feature>
<feature type="compositionally biased region" description="Low complexity" evidence="1">
    <location>
        <begin position="160"/>
        <end position="173"/>
    </location>
</feature>